<evidence type="ECO:0000313" key="4">
    <source>
        <dbReference type="Proteomes" id="UP000006039"/>
    </source>
</evidence>
<dbReference type="HOGENOM" id="CLU_2638210_0_0_1"/>
<sequence length="77" mass="9161">MRTPPARSWHGTVYHWPRVCYNHDRCLRGNTEAECLKHWQHAEKVQERVRAQDIPLDPGAESRGEPTARRETREEDR</sequence>
<dbReference type="AlphaFoldDB" id="J3PAS2"/>
<dbReference type="VEuPathDB" id="FungiDB:GGTG_10597"/>
<reference evidence="2" key="3">
    <citation type="submission" date="2010-09" db="EMBL/GenBank/DDBJ databases">
        <title>Annotation of Gaeumannomyces graminis var. tritici R3-111a-1.</title>
        <authorList>
            <consortium name="The Broad Institute Genome Sequencing Platform"/>
            <person name="Ma L.-J."/>
            <person name="Dead R."/>
            <person name="Young S.K."/>
            <person name="Zeng Q."/>
            <person name="Gargeya S."/>
            <person name="Fitzgerald M."/>
            <person name="Haas B."/>
            <person name="Abouelleil A."/>
            <person name="Alvarado L."/>
            <person name="Arachchi H.M."/>
            <person name="Berlin A."/>
            <person name="Brown A."/>
            <person name="Chapman S.B."/>
            <person name="Chen Z."/>
            <person name="Dunbar C."/>
            <person name="Freedman E."/>
            <person name="Gearin G."/>
            <person name="Gellesch M."/>
            <person name="Goldberg J."/>
            <person name="Griggs A."/>
            <person name="Gujja S."/>
            <person name="Heiman D."/>
            <person name="Howarth C."/>
            <person name="Larson L."/>
            <person name="Lui A."/>
            <person name="MacDonald P.J.P."/>
            <person name="Mehta T."/>
            <person name="Montmayeur A."/>
            <person name="Murphy C."/>
            <person name="Neiman D."/>
            <person name="Pearson M."/>
            <person name="Priest M."/>
            <person name="Roberts A."/>
            <person name="Saif S."/>
            <person name="Shea T."/>
            <person name="Shenoy N."/>
            <person name="Sisk P."/>
            <person name="Stolte C."/>
            <person name="Sykes S."/>
            <person name="Yandava C."/>
            <person name="Wortman J."/>
            <person name="Nusbaum C."/>
            <person name="Birren B."/>
        </authorList>
    </citation>
    <scope>NUCLEOTIDE SEQUENCE</scope>
    <source>
        <strain evidence="2">R3-111a-1</strain>
    </source>
</reference>
<reference evidence="2" key="2">
    <citation type="submission" date="2010-07" db="EMBL/GenBank/DDBJ databases">
        <authorList>
            <consortium name="The Broad Institute Genome Sequencing Platform"/>
            <consortium name="Broad Institute Genome Sequencing Center for Infectious Disease"/>
            <person name="Ma L.-J."/>
            <person name="Dead R."/>
            <person name="Young S."/>
            <person name="Zeng Q."/>
            <person name="Koehrsen M."/>
            <person name="Alvarado L."/>
            <person name="Berlin A."/>
            <person name="Chapman S.B."/>
            <person name="Chen Z."/>
            <person name="Freedman E."/>
            <person name="Gellesch M."/>
            <person name="Goldberg J."/>
            <person name="Griggs A."/>
            <person name="Gujja S."/>
            <person name="Heilman E.R."/>
            <person name="Heiman D."/>
            <person name="Hepburn T."/>
            <person name="Howarth C."/>
            <person name="Jen D."/>
            <person name="Larson L."/>
            <person name="Mehta T."/>
            <person name="Neiman D."/>
            <person name="Pearson M."/>
            <person name="Roberts A."/>
            <person name="Saif S."/>
            <person name="Shea T."/>
            <person name="Shenoy N."/>
            <person name="Sisk P."/>
            <person name="Stolte C."/>
            <person name="Sykes S."/>
            <person name="Walk T."/>
            <person name="White J."/>
            <person name="Yandava C."/>
            <person name="Haas B."/>
            <person name="Nusbaum C."/>
            <person name="Birren B."/>
        </authorList>
    </citation>
    <scope>NUCLEOTIDE SEQUENCE</scope>
    <source>
        <strain evidence="2">R3-111a-1</strain>
    </source>
</reference>
<dbReference type="Proteomes" id="UP000006039">
    <property type="component" value="Unassembled WGS sequence"/>
</dbReference>
<organism evidence="2">
    <name type="scientific">Gaeumannomyces tritici (strain R3-111a-1)</name>
    <name type="common">Wheat and barley take-all root rot fungus</name>
    <name type="synonym">Gaeumannomyces graminis var. tritici</name>
    <dbReference type="NCBI Taxonomy" id="644352"/>
    <lineage>
        <taxon>Eukaryota</taxon>
        <taxon>Fungi</taxon>
        <taxon>Dikarya</taxon>
        <taxon>Ascomycota</taxon>
        <taxon>Pezizomycotina</taxon>
        <taxon>Sordariomycetes</taxon>
        <taxon>Sordariomycetidae</taxon>
        <taxon>Magnaporthales</taxon>
        <taxon>Magnaporthaceae</taxon>
        <taxon>Gaeumannomyces</taxon>
    </lineage>
</organism>
<keyword evidence="4" id="KW-1185">Reference proteome</keyword>
<dbReference type="RefSeq" id="XP_009226735.1">
    <property type="nucleotide sequence ID" value="XM_009228471.1"/>
</dbReference>
<protein>
    <submittedName>
        <fullName evidence="2 3">Uncharacterized protein</fullName>
    </submittedName>
</protein>
<reference evidence="4" key="1">
    <citation type="submission" date="2010-07" db="EMBL/GenBank/DDBJ databases">
        <title>The genome sequence of Gaeumannomyces graminis var. tritici strain R3-111a-1.</title>
        <authorList>
            <consortium name="The Broad Institute Genome Sequencing Platform"/>
            <person name="Ma L.-J."/>
            <person name="Dead R."/>
            <person name="Young S."/>
            <person name="Zeng Q."/>
            <person name="Koehrsen M."/>
            <person name="Alvarado L."/>
            <person name="Berlin A."/>
            <person name="Chapman S.B."/>
            <person name="Chen Z."/>
            <person name="Freedman E."/>
            <person name="Gellesch M."/>
            <person name="Goldberg J."/>
            <person name="Griggs A."/>
            <person name="Gujja S."/>
            <person name="Heilman E.R."/>
            <person name="Heiman D."/>
            <person name="Hepburn T."/>
            <person name="Howarth C."/>
            <person name="Jen D."/>
            <person name="Larson L."/>
            <person name="Mehta T."/>
            <person name="Neiman D."/>
            <person name="Pearson M."/>
            <person name="Roberts A."/>
            <person name="Saif S."/>
            <person name="Shea T."/>
            <person name="Shenoy N."/>
            <person name="Sisk P."/>
            <person name="Stolte C."/>
            <person name="Sykes S."/>
            <person name="Walk T."/>
            <person name="White J."/>
            <person name="Yandava C."/>
            <person name="Haas B."/>
            <person name="Nusbaum C."/>
            <person name="Birren B."/>
        </authorList>
    </citation>
    <scope>NUCLEOTIDE SEQUENCE [LARGE SCALE GENOMIC DNA]</scope>
    <source>
        <strain evidence="4">R3-111a-1</strain>
    </source>
</reference>
<evidence type="ECO:0000313" key="2">
    <source>
        <dbReference type="EMBL" id="EJT71338.1"/>
    </source>
</evidence>
<dbReference type="EnsemblFungi" id="EJT71338">
    <property type="protein sequence ID" value="EJT71338"/>
    <property type="gene ID" value="GGTG_10597"/>
</dbReference>
<feature type="region of interest" description="Disordered" evidence="1">
    <location>
        <begin position="49"/>
        <end position="77"/>
    </location>
</feature>
<feature type="compositionally biased region" description="Basic and acidic residues" evidence="1">
    <location>
        <begin position="60"/>
        <end position="77"/>
    </location>
</feature>
<evidence type="ECO:0000256" key="1">
    <source>
        <dbReference type="SAM" id="MobiDB-lite"/>
    </source>
</evidence>
<proteinExistence type="predicted"/>
<evidence type="ECO:0000313" key="3">
    <source>
        <dbReference type="EnsemblFungi" id="EJT71338"/>
    </source>
</evidence>
<gene>
    <name evidence="3" type="primary">20351055</name>
    <name evidence="2" type="ORF">GGTG_10597</name>
</gene>
<reference evidence="3" key="5">
    <citation type="submission" date="2018-04" db="UniProtKB">
        <authorList>
            <consortium name="EnsemblFungi"/>
        </authorList>
    </citation>
    <scope>IDENTIFICATION</scope>
    <source>
        <strain evidence="3">R3-111a-1</strain>
    </source>
</reference>
<accession>J3PAS2</accession>
<dbReference type="GeneID" id="20351055"/>
<name>J3PAS2_GAET3</name>
<reference evidence="3" key="4">
    <citation type="journal article" date="2015" name="G3 (Bethesda)">
        <title>Genome sequences of three phytopathogenic species of the Magnaporthaceae family of fungi.</title>
        <authorList>
            <person name="Okagaki L.H."/>
            <person name="Nunes C.C."/>
            <person name="Sailsbery J."/>
            <person name="Clay B."/>
            <person name="Brown D."/>
            <person name="John T."/>
            <person name="Oh Y."/>
            <person name="Young N."/>
            <person name="Fitzgerald M."/>
            <person name="Haas B.J."/>
            <person name="Zeng Q."/>
            <person name="Young S."/>
            <person name="Adiconis X."/>
            <person name="Fan L."/>
            <person name="Levin J.Z."/>
            <person name="Mitchell T.K."/>
            <person name="Okubara P.A."/>
            <person name="Farman M.L."/>
            <person name="Kohn L.M."/>
            <person name="Birren B."/>
            <person name="Ma L.-J."/>
            <person name="Dean R.A."/>
        </authorList>
    </citation>
    <scope>NUCLEOTIDE SEQUENCE</scope>
    <source>
        <strain evidence="3">R3-111a-1</strain>
    </source>
</reference>
<dbReference type="EMBL" id="GL385400">
    <property type="protein sequence ID" value="EJT71338.1"/>
    <property type="molecule type" value="Genomic_DNA"/>
</dbReference>